<keyword evidence="4" id="KW-1185">Reference proteome</keyword>
<accession>A0A378IA27</accession>
<dbReference type="GO" id="GO:0050114">
    <property type="term" value="F:myo-inosose-2 dehydratase activity"/>
    <property type="evidence" value="ECO:0007669"/>
    <property type="project" value="UniProtKB-EC"/>
</dbReference>
<dbReference type="SUPFAM" id="SSF51658">
    <property type="entry name" value="Xylose isomerase-like"/>
    <property type="match status" value="1"/>
</dbReference>
<evidence type="ECO:0000313" key="4">
    <source>
        <dbReference type="Proteomes" id="UP000054735"/>
    </source>
</evidence>
<dbReference type="RefSeq" id="WP_058524447.1">
    <property type="nucleotide sequence ID" value="NZ_CAAAHV010000003.1"/>
</dbReference>
<name>A0A378IA27_9GAMM</name>
<dbReference type="InterPro" id="IPR036237">
    <property type="entry name" value="Xyl_isomerase-like_sf"/>
</dbReference>
<dbReference type="InterPro" id="IPR050312">
    <property type="entry name" value="IolE/XylAMocC-like"/>
</dbReference>
<proteinExistence type="predicted"/>
<reference evidence="2 4" key="1">
    <citation type="submission" date="2015-11" db="EMBL/GenBank/DDBJ databases">
        <title>Genomic analysis of 38 Legionella species identifies large and diverse effector repertoires.</title>
        <authorList>
            <person name="Burstein D."/>
            <person name="Amaro F."/>
            <person name="Zusman T."/>
            <person name="Lifshitz Z."/>
            <person name="Cohen O."/>
            <person name="Gilbert J.A."/>
            <person name="Pupko T."/>
            <person name="Shuman H.A."/>
            <person name="Segal G."/>
        </authorList>
    </citation>
    <scope>NUCLEOTIDE SEQUENCE [LARGE SCALE GENOMIC DNA]</scope>
    <source>
        <strain evidence="2 4">CDC#1407-AL-14</strain>
    </source>
</reference>
<dbReference type="OrthoDB" id="9804047at2"/>
<reference evidence="3 5" key="2">
    <citation type="submission" date="2018-06" db="EMBL/GenBank/DDBJ databases">
        <authorList>
            <consortium name="Pathogen Informatics"/>
            <person name="Doyle S."/>
        </authorList>
    </citation>
    <scope>NUCLEOTIDE SEQUENCE [LARGE SCALE GENOMIC DNA]</scope>
    <source>
        <strain evidence="3 5">NCTC12437</strain>
    </source>
</reference>
<dbReference type="Proteomes" id="UP000255066">
    <property type="component" value="Unassembled WGS sequence"/>
</dbReference>
<evidence type="ECO:0000313" key="5">
    <source>
        <dbReference type="Proteomes" id="UP000255066"/>
    </source>
</evidence>
<dbReference type="NCBIfam" id="TIGR04379">
    <property type="entry name" value="myo_inos_iolE"/>
    <property type="match status" value="1"/>
</dbReference>
<dbReference type="Proteomes" id="UP000054735">
    <property type="component" value="Unassembled WGS sequence"/>
</dbReference>
<feature type="domain" description="Xylose isomerase-like TIM barrel" evidence="1">
    <location>
        <begin position="31"/>
        <end position="289"/>
    </location>
</feature>
<dbReference type="PANTHER" id="PTHR12110">
    <property type="entry name" value="HYDROXYPYRUVATE ISOMERASE"/>
    <property type="match status" value="1"/>
</dbReference>
<dbReference type="STRING" id="28083.Lbir_2448"/>
<organism evidence="3 5">
    <name type="scientific">Legionella birminghamensis</name>
    <dbReference type="NCBI Taxonomy" id="28083"/>
    <lineage>
        <taxon>Bacteria</taxon>
        <taxon>Pseudomonadati</taxon>
        <taxon>Pseudomonadota</taxon>
        <taxon>Gammaproteobacteria</taxon>
        <taxon>Legionellales</taxon>
        <taxon>Legionellaceae</taxon>
        <taxon>Legionella</taxon>
    </lineage>
</organism>
<evidence type="ECO:0000313" key="3">
    <source>
        <dbReference type="EMBL" id="STX31431.1"/>
    </source>
</evidence>
<evidence type="ECO:0000259" key="1">
    <source>
        <dbReference type="Pfam" id="PF01261"/>
    </source>
</evidence>
<evidence type="ECO:0000313" key="2">
    <source>
        <dbReference type="EMBL" id="KTC68915.1"/>
    </source>
</evidence>
<dbReference type="EC" id="4.2.1.44" evidence="3"/>
<sequence length="292" mass="33178">MKLGIAPINWCNDDDPHLGGDISFEQCISEMVQAGYQGTELGNKFPRDPSFLKATLDETGLKLSSAWFSTHFTEKENYQRTLSRFLDHMSFMRAMDSKFINVCECGHAIQGTTQPVLGQTKPVFNEEQWNNLIQGLHAIGRIAHDHDMQLVYHYHAGTGVFNAEEIDFLMQNTSPDLLSLLLDTGHAALAGIHPMTLLRTYRDRIKYVHLKDIRKAVYDKLVQEKLCFMDAVREGVFTVPGDGMIDFAPIISELKQMGYQGWLLVEAEQDPEKAPPLEYAKKAYDYLQKLCQ</sequence>
<protein>
    <submittedName>
        <fullName evidence="3">Myo-inositol catabolism protein iolE</fullName>
        <ecNumber evidence="3">4.2.1.44</ecNumber>
    </submittedName>
</protein>
<dbReference type="EMBL" id="UGNW01000001">
    <property type="protein sequence ID" value="STX31431.1"/>
    <property type="molecule type" value="Genomic_DNA"/>
</dbReference>
<dbReference type="AlphaFoldDB" id="A0A378IA27"/>
<dbReference type="EMBL" id="LNXT01000044">
    <property type="protein sequence ID" value="KTC68915.1"/>
    <property type="molecule type" value="Genomic_DNA"/>
</dbReference>
<dbReference type="InterPro" id="IPR030823">
    <property type="entry name" value="IolE/MocC"/>
</dbReference>
<dbReference type="InterPro" id="IPR013022">
    <property type="entry name" value="Xyl_isomerase-like_TIM-brl"/>
</dbReference>
<dbReference type="PANTHER" id="PTHR12110:SF41">
    <property type="entry name" value="INOSOSE DEHYDRATASE"/>
    <property type="match status" value="1"/>
</dbReference>
<gene>
    <name evidence="3" type="primary">iolE</name>
    <name evidence="2" type="ORF">Lbir_2448</name>
    <name evidence="3" type="ORF">NCTC12437_01204</name>
</gene>
<keyword evidence="3" id="KW-0456">Lyase</keyword>
<dbReference type="Gene3D" id="3.20.20.150">
    <property type="entry name" value="Divalent-metal-dependent TIM barrel enzymes"/>
    <property type="match status" value="1"/>
</dbReference>
<dbReference type="Pfam" id="PF01261">
    <property type="entry name" value="AP_endonuc_2"/>
    <property type="match status" value="1"/>
</dbReference>